<evidence type="ECO:0000313" key="1">
    <source>
        <dbReference type="EMBL" id="GGJ27884.1"/>
    </source>
</evidence>
<reference evidence="1" key="2">
    <citation type="submission" date="2020-09" db="EMBL/GenBank/DDBJ databases">
        <authorList>
            <person name="Sun Q."/>
            <person name="Zhou Y."/>
        </authorList>
    </citation>
    <scope>NUCLEOTIDE SEQUENCE</scope>
    <source>
        <strain evidence="1">CGMCC 1.3617</strain>
    </source>
</reference>
<reference evidence="1" key="1">
    <citation type="journal article" date="2014" name="Int. J. Syst. Evol. Microbiol.">
        <title>Complete genome sequence of Corynebacterium casei LMG S-19264T (=DSM 44701T), isolated from a smear-ripened cheese.</title>
        <authorList>
            <consortium name="US DOE Joint Genome Institute (JGI-PGF)"/>
            <person name="Walter F."/>
            <person name="Albersmeier A."/>
            <person name="Kalinowski J."/>
            <person name="Ruckert C."/>
        </authorList>
    </citation>
    <scope>NUCLEOTIDE SEQUENCE</scope>
    <source>
        <strain evidence="1">CGMCC 1.3617</strain>
    </source>
</reference>
<name>A0A917NTY7_9PROT</name>
<organism evidence="1 2">
    <name type="scientific">Neoroseomonas lacus</name>
    <dbReference type="NCBI Taxonomy" id="287609"/>
    <lineage>
        <taxon>Bacteria</taxon>
        <taxon>Pseudomonadati</taxon>
        <taxon>Pseudomonadota</taxon>
        <taxon>Alphaproteobacteria</taxon>
        <taxon>Acetobacterales</taxon>
        <taxon>Acetobacteraceae</taxon>
        <taxon>Neoroseomonas</taxon>
    </lineage>
</organism>
<comment type="caution">
    <text evidence="1">The sequence shown here is derived from an EMBL/GenBank/DDBJ whole genome shotgun (WGS) entry which is preliminary data.</text>
</comment>
<protein>
    <recommendedName>
        <fullName evidence="3">DUF4136 domain-containing protein</fullName>
    </recommendedName>
</protein>
<accession>A0A917NTY7</accession>
<dbReference type="EMBL" id="BMKW01000009">
    <property type="protein sequence ID" value="GGJ27884.1"/>
    <property type="molecule type" value="Genomic_DNA"/>
</dbReference>
<evidence type="ECO:0000313" key="2">
    <source>
        <dbReference type="Proteomes" id="UP000661507"/>
    </source>
</evidence>
<dbReference type="Proteomes" id="UP000661507">
    <property type="component" value="Unassembled WGS sequence"/>
</dbReference>
<proteinExistence type="predicted"/>
<sequence>MPSSARRLARFLNRRVAVARRRSDHPWFQPRVGCSRLAGSNNVVPTEETPMRGIALRLSAFAVIALGAGPAFAQSACPGRISANVFAPVPRDAAIAVPDRAGGSPNERALREAAVAALAAAGRRVDANAPYILSWRGGTSVEDDNFGGFNDNRSGRTFRESDDITWAQNVPRAGGRTVPTLRVSGTVDLRERASGRVVWTAVLNCNRQGQDDAAMFTLLARTVAPLIGQPAAGRAF</sequence>
<gene>
    <name evidence="1" type="ORF">GCM10011320_38960</name>
</gene>
<keyword evidence="2" id="KW-1185">Reference proteome</keyword>
<dbReference type="AlphaFoldDB" id="A0A917NTY7"/>
<evidence type="ECO:0008006" key="3">
    <source>
        <dbReference type="Google" id="ProtNLM"/>
    </source>
</evidence>